<evidence type="ECO:0000313" key="1">
    <source>
        <dbReference type="EMBL" id="MBX69047.1"/>
    </source>
</evidence>
<name>A0A2P2QQ22_RHIMU</name>
<dbReference type="AlphaFoldDB" id="A0A2P2QQ22"/>
<reference evidence="1" key="1">
    <citation type="submission" date="2018-02" db="EMBL/GenBank/DDBJ databases">
        <title>Rhizophora mucronata_Transcriptome.</title>
        <authorList>
            <person name="Meera S.P."/>
            <person name="Sreeshan A."/>
            <person name="Augustine A."/>
        </authorList>
    </citation>
    <scope>NUCLEOTIDE SEQUENCE</scope>
    <source>
        <tissue evidence="1">Leaf</tissue>
    </source>
</reference>
<sequence>MVKLNAVNHNCNGRLNQPHSCAPFCHHNNSDCGY</sequence>
<organism evidence="1">
    <name type="scientific">Rhizophora mucronata</name>
    <name type="common">Asiatic mangrove</name>
    <dbReference type="NCBI Taxonomy" id="61149"/>
    <lineage>
        <taxon>Eukaryota</taxon>
        <taxon>Viridiplantae</taxon>
        <taxon>Streptophyta</taxon>
        <taxon>Embryophyta</taxon>
        <taxon>Tracheophyta</taxon>
        <taxon>Spermatophyta</taxon>
        <taxon>Magnoliopsida</taxon>
        <taxon>eudicotyledons</taxon>
        <taxon>Gunneridae</taxon>
        <taxon>Pentapetalae</taxon>
        <taxon>rosids</taxon>
        <taxon>fabids</taxon>
        <taxon>Malpighiales</taxon>
        <taxon>Rhizophoraceae</taxon>
        <taxon>Rhizophora</taxon>
    </lineage>
</organism>
<protein>
    <submittedName>
        <fullName evidence="1">Uncharacterized protein</fullName>
    </submittedName>
</protein>
<dbReference type="EMBL" id="GGEC01088563">
    <property type="protein sequence ID" value="MBX69047.1"/>
    <property type="molecule type" value="Transcribed_RNA"/>
</dbReference>
<proteinExistence type="predicted"/>
<accession>A0A2P2QQ22</accession>